<dbReference type="RefSeq" id="XP_013387276.1">
    <property type="nucleotide sequence ID" value="XM_013531822.1"/>
</dbReference>
<dbReference type="RefSeq" id="XP_013387277.1">
    <property type="nucleotide sequence ID" value="XM_013531823.1"/>
</dbReference>
<feature type="domain" description="Methyltransferase" evidence="1">
    <location>
        <begin position="443"/>
        <end position="565"/>
    </location>
</feature>
<evidence type="ECO:0000313" key="3">
    <source>
        <dbReference type="RefSeq" id="XP_013387274.1"/>
    </source>
</evidence>
<dbReference type="PANTHER" id="PTHR13369:SF0">
    <property type="entry name" value="GLUTATHIONE S-TRANSFERASE C-TERMINAL DOMAIN-CONTAINING PROTEIN"/>
    <property type="match status" value="1"/>
</dbReference>
<evidence type="ECO:0000313" key="7">
    <source>
        <dbReference type="RefSeq" id="XP_013387278.1"/>
    </source>
</evidence>
<evidence type="ECO:0000313" key="6">
    <source>
        <dbReference type="RefSeq" id="XP_013387277.1"/>
    </source>
</evidence>
<dbReference type="GO" id="GO:0005737">
    <property type="term" value="C:cytoplasm"/>
    <property type="evidence" value="ECO:0007669"/>
    <property type="project" value="TreeGrafter"/>
</dbReference>
<dbReference type="SUPFAM" id="SSF53335">
    <property type="entry name" value="S-adenosyl-L-methionine-dependent methyltransferases"/>
    <property type="match status" value="1"/>
</dbReference>
<dbReference type="PANTHER" id="PTHR13369">
    <property type="match status" value="1"/>
</dbReference>
<dbReference type="InterPro" id="IPR025714">
    <property type="entry name" value="Methyltranfer_dom"/>
</dbReference>
<dbReference type="Gene3D" id="3.40.50.150">
    <property type="entry name" value="Vaccinia Virus protein VP39"/>
    <property type="match status" value="1"/>
</dbReference>
<dbReference type="RefSeq" id="XP_013387275.1">
    <property type="nucleotide sequence ID" value="XM_013531821.1"/>
</dbReference>
<protein>
    <submittedName>
        <fullName evidence="3 4">Glutathione S-transferase C-terminal domain-containing protein</fullName>
    </submittedName>
</protein>
<dbReference type="STRING" id="7574.A0A1S3HMI1"/>
<dbReference type="KEGG" id="lak:106156540"/>
<proteinExistence type="predicted"/>
<sequence>MADSVYLQVREDLRCPVETEIVLFVTRFNQIVASGSECTEGPHDCLLTNLIQIYLVKFKDSPYLGSLPRHVLSGIGVKILEEKEIPLSVQWCLLPSAISHGNQLVHSGLCGVLRQIVKLIHQKTKCQKALELLGFKQGCLKACSEVSQWTKFCEVEVPKSVTKAVSDNGAILPGAFQKLEEHLGKPPPVANREKKIRELRRKRLTKTASNLTKGNFEIEVIKTSSKDNSISVQKCAHDLSHCSLLSNSRDPGGDKYSVGGAVSQHAENSTTDDCGTEEINDTAEILERSFTEGPDMTLTDLVLFTSISWYLKHTGNTLSSLDSCCPLVAKWFRRMQVVPGIMDTAEYLGLSIEISQGGEIRLEKPLVQNKEQNNLEQHVREASKKPKVKTEDVKAVIQKLQEAGLEATMSDHPCGSDVHLDWDSLPAGVHPKQGELPKSRIERKCQQLENLASAVVKIAKPGDVIVDFCSGGGHLGIAIAYLLPECKVILVENKEESIARGLKRVQDLGLQNITIYQSNLDYFQGSFNIGVCLHACGVATDLVLQKCLDVNADFVICPCCYGAIKNTHTMSYPRSEDFRSLDISYEEYTQLCHAADQTQTNTPLAAQGKQCMAWIDGDRGSLAKSCGYRVTLCSLLPLACTPKNNLLVGTCR</sequence>
<keyword evidence="2" id="KW-1185">Reference proteome</keyword>
<name>A0A1S3HMI1_LINAN</name>
<evidence type="ECO:0000313" key="4">
    <source>
        <dbReference type="RefSeq" id="XP_013387275.1"/>
    </source>
</evidence>
<dbReference type="Pfam" id="PF13679">
    <property type="entry name" value="Methyltransf_32"/>
    <property type="match status" value="1"/>
</dbReference>
<evidence type="ECO:0000313" key="5">
    <source>
        <dbReference type="RefSeq" id="XP_013387276.1"/>
    </source>
</evidence>
<evidence type="ECO:0000313" key="2">
    <source>
        <dbReference type="Proteomes" id="UP000085678"/>
    </source>
</evidence>
<dbReference type="CDD" id="cd02440">
    <property type="entry name" value="AdoMet_MTases"/>
    <property type="match status" value="1"/>
</dbReference>
<dbReference type="Proteomes" id="UP000085678">
    <property type="component" value="Unplaced"/>
</dbReference>
<dbReference type="OMA" id="WTRFCEV"/>
<accession>A0A1S3HMI1</accession>
<dbReference type="FunFam" id="3.40.50.150:FF:000725">
    <property type="entry name" value="Glutathione S-transferase, C-terminal domain-containing"/>
    <property type="match status" value="1"/>
</dbReference>
<dbReference type="RefSeq" id="XP_013387274.1">
    <property type="nucleotide sequence ID" value="XM_013531820.1"/>
</dbReference>
<evidence type="ECO:0000313" key="8">
    <source>
        <dbReference type="RefSeq" id="XP_013387279.1"/>
    </source>
</evidence>
<evidence type="ECO:0000259" key="1">
    <source>
        <dbReference type="Pfam" id="PF13679"/>
    </source>
</evidence>
<dbReference type="AlphaFoldDB" id="A0A1S3HMI1"/>
<reference evidence="3 4" key="1">
    <citation type="submission" date="2025-04" db="UniProtKB">
        <authorList>
            <consortium name="RefSeq"/>
        </authorList>
    </citation>
    <scope>IDENTIFICATION</scope>
    <source>
        <tissue evidence="3 4">Gonads</tissue>
    </source>
</reference>
<organism evidence="2 4">
    <name type="scientific">Lingula anatina</name>
    <name type="common">Brachiopod</name>
    <name type="synonym">Lingula unguis</name>
    <dbReference type="NCBI Taxonomy" id="7574"/>
    <lineage>
        <taxon>Eukaryota</taxon>
        <taxon>Metazoa</taxon>
        <taxon>Spiralia</taxon>
        <taxon>Lophotrochozoa</taxon>
        <taxon>Brachiopoda</taxon>
        <taxon>Linguliformea</taxon>
        <taxon>Lingulata</taxon>
        <taxon>Lingulida</taxon>
        <taxon>Linguloidea</taxon>
        <taxon>Lingulidae</taxon>
        <taxon>Lingula</taxon>
    </lineage>
</organism>
<dbReference type="InterPro" id="IPR029063">
    <property type="entry name" value="SAM-dependent_MTases_sf"/>
</dbReference>
<gene>
    <name evidence="3 4 5 6 7 8" type="primary">LOC106156540</name>
</gene>
<dbReference type="GeneID" id="106156540"/>
<dbReference type="OrthoDB" id="206598at2759"/>
<dbReference type="RefSeq" id="XP_013387279.1">
    <property type="nucleotide sequence ID" value="XM_013531825.1"/>
</dbReference>
<dbReference type="RefSeq" id="XP_013387278.1">
    <property type="nucleotide sequence ID" value="XM_013531824.1"/>
</dbReference>